<sequence>MTAQGGATVSSSILPVRPHPVLALRQLLSPPRGPLPHFLVFRRVQQVSGRVGDCWEGRKAGLEEAEEQNLKKEVEECGKNSLQNCGFGPSWSTQAFHRLYRHRHLARQESPRTRTLPTCP</sequence>
<accession>A0A2T7NE86</accession>
<keyword evidence="2" id="KW-1185">Reference proteome</keyword>
<evidence type="ECO:0000313" key="1">
    <source>
        <dbReference type="EMBL" id="PVD19490.1"/>
    </source>
</evidence>
<organism evidence="1 2">
    <name type="scientific">Pomacea canaliculata</name>
    <name type="common">Golden apple snail</name>
    <dbReference type="NCBI Taxonomy" id="400727"/>
    <lineage>
        <taxon>Eukaryota</taxon>
        <taxon>Metazoa</taxon>
        <taxon>Spiralia</taxon>
        <taxon>Lophotrochozoa</taxon>
        <taxon>Mollusca</taxon>
        <taxon>Gastropoda</taxon>
        <taxon>Caenogastropoda</taxon>
        <taxon>Architaenioglossa</taxon>
        <taxon>Ampullarioidea</taxon>
        <taxon>Ampullariidae</taxon>
        <taxon>Pomacea</taxon>
    </lineage>
</organism>
<proteinExistence type="predicted"/>
<dbReference type="AlphaFoldDB" id="A0A2T7NE86"/>
<name>A0A2T7NE86_POMCA</name>
<reference evidence="1 2" key="1">
    <citation type="submission" date="2018-04" db="EMBL/GenBank/DDBJ databases">
        <title>The genome of golden apple snail Pomacea canaliculata provides insight into stress tolerance and invasive adaptation.</title>
        <authorList>
            <person name="Liu C."/>
            <person name="Liu B."/>
            <person name="Ren Y."/>
            <person name="Zhang Y."/>
            <person name="Wang H."/>
            <person name="Li S."/>
            <person name="Jiang F."/>
            <person name="Yin L."/>
            <person name="Zhang G."/>
            <person name="Qian W."/>
            <person name="Fan W."/>
        </authorList>
    </citation>
    <scope>NUCLEOTIDE SEQUENCE [LARGE SCALE GENOMIC DNA]</scope>
    <source>
        <strain evidence="1">SZHN2017</strain>
        <tissue evidence="1">Muscle</tissue>
    </source>
</reference>
<dbReference type="Proteomes" id="UP000245119">
    <property type="component" value="Linkage Group LG13"/>
</dbReference>
<comment type="caution">
    <text evidence="1">The sequence shown here is derived from an EMBL/GenBank/DDBJ whole genome shotgun (WGS) entry which is preliminary data.</text>
</comment>
<gene>
    <name evidence="1" type="ORF">C0Q70_19979</name>
</gene>
<evidence type="ECO:0000313" key="2">
    <source>
        <dbReference type="Proteomes" id="UP000245119"/>
    </source>
</evidence>
<protein>
    <submittedName>
        <fullName evidence="1">Uncharacterized protein</fullName>
    </submittedName>
</protein>
<dbReference type="EMBL" id="PZQS01000013">
    <property type="protein sequence ID" value="PVD19490.1"/>
    <property type="molecule type" value="Genomic_DNA"/>
</dbReference>